<accession>A0AAV4GXL0</accession>
<protein>
    <submittedName>
        <fullName evidence="2">Uncharacterized protein</fullName>
    </submittedName>
</protein>
<feature type="transmembrane region" description="Helical" evidence="1">
    <location>
        <begin position="27"/>
        <end position="52"/>
    </location>
</feature>
<evidence type="ECO:0000313" key="3">
    <source>
        <dbReference type="Proteomes" id="UP000762676"/>
    </source>
</evidence>
<dbReference type="EMBL" id="BMAT01001681">
    <property type="protein sequence ID" value="GFR90229.1"/>
    <property type="molecule type" value="Genomic_DNA"/>
</dbReference>
<comment type="caution">
    <text evidence="2">The sequence shown here is derived from an EMBL/GenBank/DDBJ whole genome shotgun (WGS) entry which is preliminary data.</text>
</comment>
<evidence type="ECO:0000256" key="1">
    <source>
        <dbReference type="SAM" id="Phobius"/>
    </source>
</evidence>
<organism evidence="2 3">
    <name type="scientific">Elysia marginata</name>
    <dbReference type="NCBI Taxonomy" id="1093978"/>
    <lineage>
        <taxon>Eukaryota</taxon>
        <taxon>Metazoa</taxon>
        <taxon>Spiralia</taxon>
        <taxon>Lophotrochozoa</taxon>
        <taxon>Mollusca</taxon>
        <taxon>Gastropoda</taxon>
        <taxon>Heterobranchia</taxon>
        <taxon>Euthyneura</taxon>
        <taxon>Panpulmonata</taxon>
        <taxon>Sacoglossa</taxon>
        <taxon>Placobranchoidea</taxon>
        <taxon>Plakobranchidae</taxon>
        <taxon>Elysia</taxon>
    </lineage>
</organism>
<keyword evidence="1" id="KW-0812">Transmembrane</keyword>
<name>A0AAV4GXL0_9GAST</name>
<keyword evidence="3" id="KW-1185">Reference proteome</keyword>
<dbReference type="Proteomes" id="UP000762676">
    <property type="component" value="Unassembled WGS sequence"/>
</dbReference>
<proteinExistence type="predicted"/>
<evidence type="ECO:0000313" key="2">
    <source>
        <dbReference type="EMBL" id="GFR90229.1"/>
    </source>
</evidence>
<keyword evidence="1" id="KW-0472">Membrane</keyword>
<reference evidence="2 3" key="1">
    <citation type="journal article" date="2021" name="Elife">
        <title>Chloroplast acquisition without the gene transfer in kleptoplastic sea slugs, Plakobranchus ocellatus.</title>
        <authorList>
            <person name="Maeda T."/>
            <person name="Takahashi S."/>
            <person name="Yoshida T."/>
            <person name="Shimamura S."/>
            <person name="Takaki Y."/>
            <person name="Nagai Y."/>
            <person name="Toyoda A."/>
            <person name="Suzuki Y."/>
            <person name="Arimoto A."/>
            <person name="Ishii H."/>
            <person name="Satoh N."/>
            <person name="Nishiyama T."/>
            <person name="Hasebe M."/>
            <person name="Maruyama T."/>
            <person name="Minagawa J."/>
            <person name="Obokata J."/>
            <person name="Shigenobu S."/>
        </authorList>
    </citation>
    <scope>NUCLEOTIDE SEQUENCE [LARGE SCALE GENOMIC DNA]</scope>
</reference>
<keyword evidence="1" id="KW-1133">Transmembrane helix</keyword>
<dbReference type="AlphaFoldDB" id="A0AAV4GXL0"/>
<gene>
    <name evidence="2" type="ORF">ElyMa_000812000</name>
</gene>
<sequence length="92" mass="9079">MTAGDTGQGIIQQCNSSGSYSRRVVSVAAAGVVVVGGGATAAVVATAAAIAVTKVSLTQQKSVSCSKGSRSIPNLLNIFILETDPALTQAVS</sequence>